<organism evidence="7 8">
    <name type="scientific">Heterostelium pallidum (strain ATCC 26659 / Pp 5 / PN500)</name>
    <name type="common">Cellular slime mold</name>
    <name type="synonym">Polysphondylium pallidum</name>
    <dbReference type="NCBI Taxonomy" id="670386"/>
    <lineage>
        <taxon>Eukaryota</taxon>
        <taxon>Amoebozoa</taxon>
        <taxon>Evosea</taxon>
        <taxon>Eumycetozoa</taxon>
        <taxon>Dictyostelia</taxon>
        <taxon>Acytosteliales</taxon>
        <taxon>Acytosteliaceae</taxon>
        <taxon>Heterostelium</taxon>
    </lineage>
</organism>
<comment type="caution">
    <text evidence="7">The sequence shown here is derived from an EMBL/GenBank/DDBJ whole genome shotgun (WGS) entry which is preliminary data.</text>
</comment>
<evidence type="ECO:0000256" key="3">
    <source>
        <dbReference type="ARBA" id="ARBA00023159"/>
    </source>
</evidence>
<dbReference type="Proteomes" id="UP000001396">
    <property type="component" value="Unassembled WGS sequence"/>
</dbReference>
<sequence length="124" mass="14232">MDLLTQLQDKLDHLFLVFGTFIGVLQRDAPASSFENGLLLQDNETLSKWSTQTKEMALQVIETSKLIESIIDSLPGFNRNEEDQYNRLRALNDESIQLNQTIEQTKKDAGNVITSQRRYKTDIK</sequence>
<dbReference type="PANTHER" id="PTHR13381">
    <property type="entry name" value="RNA POLYMERASE II HOLOENZYME COMPONENT SRB7"/>
    <property type="match status" value="1"/>
</dbReference>
<dbReference type="EMBL" id="ADBJ01000031">
    <property type="protein sequence ID" value="EFA80240.1"/>
    <property type="molecule type" value="Genomic_DNA"/>
</dbReference>
<evidence type="ECO:0000256" key="2">
    <source>
        <dbReference type="ARBA" id="ARBA00023015"/>
    </source>
</evidence>
<dbReference type="InterPro" id="IPR021384">
    <property type="entry name" value="Mediator_Med21"/>
</dbReference>
<dbReference type="OMA" id="YVFGTCI"/>
<evidence type="ECO:0000256" key="5">
    <source>
        <dbReference type="ARBA" id="ARBA00023242"/>
    </source>
</evidence>
<reference evidence="7 8" key="1">
    <citation type="journal article" date="2011" name="Genome Res.">
        <title>Phylogeny-wide analysis of social amoeba genomes highlights ancient origins for complex intercellular communication.</title>
        <authorList>
            <person name="Heidel A.J."/>
            <person name="Lawal H.M."/>
            <person name="Felder M."/>
            <person name="Schilde C."/>
            <person name="Helps N.R."/>
            <person name="Tunggal B."/>
            <person name="Rivero F."/>
            <person name="John U."/>
            <person name="Schleicher M."/>
            <person name="Eichinger L."/>
            <person name="Platzer M."/>
            <person name="Noegel A.A."/>
            <person name="Schaap P."/>
            <person name="Gloeckner G."/>
        </authorList>
    </citation>
    <scope>NUCLEOTIDE SEQUENCE [LARGE SCALE GENOMIC DNA]</scope>
    <source>
        <strain evidence="8">ATCC 26659 / Pp 5 / PN500</strain>
    </source>
</reference>
<keyword evidence="4 6" id="KW-0804">Transcription</keyword>
<dbReference type="GO" id="GO:0016592">
    <property type="term" value="C:mediator complex"/>
    <property type="evidence" value="ECO:0007669"/>
    <property type="project" value="UniProtKB-UniRule"/>
</dbReference>
<dbReference type="Pfam" id="PF11221">
    <property type="entry name" value="Med21"/>
    <property type="match status" value="1"/>
</dbReference>
<dbReference type="GO" id="GO:0006357">
    <property type="term" value="P:regulation of transcription by RNA polymerase II"/>
    <property type="evidence" value="ECO:0007669"/>
    <property type="project" value="TreeGrafter"/>
</dbReference>
<comment type="subunit">
    <text evidence="6">Component of the Mediator complex.</text>
</comment>
<dbReference type="STRING" id="670386.D3BEA9"/>
<gene>
    <name evidence="7" type="ORF">PPL_07065</name>
</gene>
<dbReference type="FunCoup" id="D3BEA9">
    <property type="interactions" value="528"/>
</dbReference>
<evidence type="ECO:0000313" key="8">
    <source>
        <dbReference type="Proteomes" id="UP000001396"/>
    </source>
</evidence>
<dbReference type="GO" id="GO:0003712">
    <property type="term" value="F:transcription coregulator activity"/>
    <property type="evidence" value="ECO:0007669"/>
    <property type="project" value="TreeGrafter"/>
</dbReference>
<keyword evidence="2 6" id="KW-0805">Transcription regulation</keyword>
<proteinExistence type="inferred from homology"/>
<evidence type="ECO:0000256" key="6">
    <source>
        <dbReference type="RuleBase" id="RU366036"/>
    </source>
</evidence>
<dbReference type="PANTHER" id="PTHR13381:SF0">
    <property type="entry name" value="MEDIATOR OF RNA POLYMERASE II TRANSCRIPTION SUBUNIT 21"/>
    <property type="match status" value="1"/>
</dbReference>
<keyword evidence="8" id="KW-1185">Reference proteome</keyword>
<accession>D3BEA9</accession>
<comment type="function">
    <text evidence="6">Component of the Mediator complex, a coactivator involved in the regulated transcription of nearly all RNA polymerase II-dependent genes. Mediator functions as a bridge to convey information from gene-specific regulatory proteins to the basal RNA polymerase II transcription machinery. Mediator is recruited to promoters by direct interactions with regulatory proteins and serves as a scaffold for the assembly of a functional preinitiation complex with RNA polymerase II and the general transcription factors.</text>
</comment>
<evidence type="ECO:0000313" key="7">
    <source>
        <dbReference type="EMBL" id="EFA80240.1"/>
    </source>
</evidence>
<evidence type="ECO:0000256" key="4">
    <source>
        <dbReference type="ARBA" id="ARBA00023163"/>
    </source>
</evidence>
<dbReference type="InParanoid" id="D3BEA9"/>
<keyword evidence="5 6" id="KW-0539">Nucleus</keyword>
<keyword evidence="3 6" id="KW-0010">Activator</keyword>
<dbReference type="GeneID" id="31362546"/>
<name>D3BEA9_HETP5</name>
<comment type="subcellular location">
    <subcellularLocation>
        <location evidence="1 6">Nucleus</location>
    </subcellularLocation>
</comment>
<dbReference type="RefSeq" id="XP_020432360.1">
    <property type="nucleotide sequence ID" value="XM_020577912.1"/>
</dbReference>
<dbReference type="Gene3D" id="6.10.280.10">
    <property type="entry name" value="Mediator complex, subunit Med21"/>
    <property type="match status" value="1"/>
</dbReference>
<dbReference type="InterPro" id="IPR037212">
    <property type="entry name" value="Med7/Med21-like"/>
</dbReference>
<dbReference type="AlphaFoldDB" id="D3BEA9"/>
<comment type="similarity">
    <text evidence="6">Belongs to the Mediator complex subunit 21 family.</text>
</comment>
<evidence type="ECO:0000256" key="1">
    <source>
        <dbReference type="ARBA" id="ARBA00004123"/>
    </source>
</evidence>
<dbReference type="SUPFAM" id="SSF140718">
    <property type="entry name" value="Mediator hinge subcomplex-like"/>
    <property type="match status" value="1"/>
</dbReference>
<protein>
    <recommendedName>
        <fullName evidence="6">Mediator of RNA polymerase II transcription subunit 21</fullName>
    </recommendedName>
</protein>